<evidence type="ECO:0000313" key="1">
    <source>
        <dbReference type="EMBL" id="OQD68655.1"/>
    </source>
</evidence>
<dbReference type="EMBL" id="MDYL01000032">
    <property type="protein sequence ID" value="OQD68655.1"/>
    <property type="molecule type" value="Genomic_DNA"/>
</dbReference>
<sequence>MKSDVLRARKGMSYSTRAASTDHVVAIRGVTEDNHSDSTQEVPYYDPKRRFVGTATNRQSRKGHLPNLVYDLADEEVFAAAWKVLKWKCERYMQLERHHHRPVWTTDDPPLTFADDSQGRGAHYASITERHKLYTKVKLAANGNITFPPPYVALSDELVYYIAKSVSLLEPSTGR</sequence>
<organism evidence="1 2">
    <name type="scientific">Penicillium decumbens</name>
    <dbReference type="NCBI Taxonomy" id="69771"/>
    <lineage>
        <taxon>Eukaryota</taxon>
        <taxon>Fungi</taxon>
        <taxon>Dikarya</taxon>
        <taxon>Ascomycota</taxon>
        <taxon>Pezizomycotina</taxon>
        <taxon>Eurotiomycetes</taxon>
        <taxon>Eurotiomycetidae</taxon>
        <taxon>Eurotiales</taxon>
        <taxon>Aspergillaceae</taxon>
        <taxon>Penicillium</taxon>
    </lineage>
</organism>
<reference evidence="2" key="1">
    <citation type="journal article" date="2017" name="Nat. Microbiol.">
        <title>Global analysis of biosynthetic gene clusters reveals vast potential of secondary metabolite production in Penicillium species.</title>
        <authorList>
            <person name="Nielsen J.C."/>
            <person name="Grijseels S."/>
            <person name="Prigent S."/>
            <person name="Ji B."/>
            <person name="Dainat J."/>
            <person name="Nielsen K.F."/>
            <person name="Frisvad J.C."/>
            <person name="Workman M."/>
            <person name="Nielsen J."/>
        </authorList>
    </citation>
    <scope>NUCLEOTIDE SEQUENCE [LARGE SCALE GENOMIC DNA]</scope>
    <source>
        <strain evidence="2">IBT 11843</strain>
    </source>
</reference>
<evidence type="ECO:0000313" key="2">
    <source>
        <dbReference type="Proteomes" id="UP000191522"/>
    </source>
</evidence>
<dbReference type="Proteomes" id="UP000191522">
    <property type="component" value="Unassembled WGS sequence"/>
</dbReference>
<protein>
    <submittedName>
        <fullName evidence="1">Uncharacterized protein</fullName>
    </submittedName>
</protein>
<keyword evidence="2" id="KW-1185">Reference proteome</keyword>
<proteinExistence type="predicted"/>
<accession>A0A1V6NVA5</accession>
<comment type="caution">
    <text evidence="1">The sequence shown here is derived from an EMBL/GenBank/DDBJ whole genome shotgun (WGS) entry which is preliminary data.</text>
</comment>
<dbReference type="AlphaFoldDB" id="A0A1V6NVA5"/>
<gene>
    <name evidence="1" type="ORF">PENDEC_c032G05340</name>
</gene>
<name>A0A1V6NVA5_PENDC</name>